<gene>
    <name evidence="2" type="ORF">CIG75_05730</name>
</gene>
<dbReference type="AlphaFoldDB" id="A0A223CZP4"/>
<protein>
    <recommendedName>
        <fullName evidence="1">SLH domain-containing protein</fullName>
    </recommendedName>
</protein>
<dbReference type="Pfam" id="PF16244">
    <property type="entry name" value="DUF4901"/>
    <property type="match status" value="1"/>
</dbReference>
<reference evidence="2 3" key="1">
    <citation type="journal article" date="2015" name="Int. J. Syst. Evol. Microbiol.">
        <title>Tumebacillus algifaecis sp. nov., isolated from decomposing algal scum.</title>
        <authorList>
            <person name="Wu Y.F."/>
            <person name="Zhang B."/>
            <person name="Xing P."/>
            <person name="Wu Q.L."/>
            <person name="Liu S.J."/>
        </authorList>
    </citation>
    <scope>NUCLEOTIDE SEQUENCE [LARGE SCALE GENOMIC DNA]</scope>
    <source>
        <strain evidence="2 3">THMBR28</strain>
    </source>
</reference>
<feature type="domain" description="SLH" evidence="1">
    <location>
        <begin position="587"/>
        <end position="648"/>
    </location>
</feature>
<dbReference type="KEGG" id="tab:CIG75_05730"/>
<proteinExistence type="predicted"/>
<dbReference type="Pfam" id="PF00395">
    <property type="entry name" value="SLH"/>
    <property type="match status" value="2"/>
</dbReference>
<dbReference type="InterPro" id="IPR032599">
    <property type="entry name" value="YcdB/YcdC_rep_domain"/>
</dbReference>
<dbReference type="PROSITE" id="PS51272">
    <property type="entry name" value="SLH"/>
    <property type="match status" value="2"/>
</dbReference>
<evidence type="ECO:0000259" key="1">
    <source>
        <dbReference type="PROSITE" id="PS51272"/>
    </source>
</evidence>
<sequence>MSLPLKSLSVFTAACLLLAGTSPLQPQPVSAQTAEQAAELSEADAVLKARSLLKLSERDVQLELAELHEFDVFSDLPARKVWLLTFMQEEKSIYVALDAKTEELIVYHASAPEPAEEVSFHSPKAARQAAVQFLQATAPHEFEQTVEANGDYAWGYEYEFTFVRTVNGLPVHDQGLSVSVAWDGSVVSYLKSWEPSMQFPRADGVISEDKARQIFLDNLQMHLEYSSHYEGRPELMYRPYFTDRFAIDANSGDLVNEPLFFWPANVPPNIEPLVKSGPTAPPQLTTELSHEQALSIVDELDLLPASATYIPAEYAEYEDGEWFLKYESKDGEQEQSIVTHMIRLNASTAELVEYYQYASSAESGAESEEEEASDTEQPDLNLIESERLLELAVSYAKTLFPHRTGALALQTNRDSTMFEFLYLVNGLPASDTSLQLTLHPETGRVLEVMQYFSEAQSYSSAQPVLTATEAKLHYSKLPLLLYYGYEENEAGERIGKPSLRYRFAQNTPEYVYVNAQNGALVGLMSKNGARLAADIPGHWAEAALTRFAEQGLLPSDQLYVHPDAPIQRSTLIELLIGHLQPNAFTDQTEWYADVTTDHPNFFAINAAAHLGWIAKDKNFRPDDLITREELAVLISKAAGLDAKAHQQDVLPYADRNRIASWSYGAVALSDKQGWMRGYDNRFRPQDHLTLAEAVSVLYKLDHE</sequence>
<feature type="domain" description="SLH" evidence="1">
    <location>
        <begin position="649"/>
        <end position="703"/>
    </location>
</feature>
<dbReference type="InterPro" id="IPR001119">
    <property type="entry name" value="SLH_dom"/>
</dbReference>
<keyword evidence="3" id="KW-1185">Reference proteome</keyword>
<dbReference type="RefSeq" id="WP_094235798.1">
    <property type="nucleotide sequence ID" value="NZ_CP022657.1"/>
</dbReference>
<dbReference type="OrthoDB" id="2473368at2"/>
<dbReference type="EMBL" id="CP022657">
    <property type="protein sequence ID" value="ASS74546.1"/>
    <property type="molecule type" value="Genomic_DNA"/>
</dbReference>
<evidence type="ECO:0000313" key="2">
    <source>
        <dbReference type="EMBL" id="ASS74546.1"/>
    </source>
</evidence>
<evidence type="ECO:0000313" key="3">
    <source>
        <dbReference type="Proteomes" id="UP000214688"/>
    </source>
</evidence>
<dbReference type="Proteomes" id="UP000214688">
    <property type="component" value="Chromosome"/>
</dbReference>
<name>A0A223CZP4_9BACL</name>
<accession>A0A223CZP4</accession>
<organism evidence="2 3">
    <name type="scientific">Tumebacillus algifaecis</name>
    <dbReference type="NCBI Taxonomy" id="1214604"/>
    <lineage>
        <taxon>Bacteria</taxon>
        <taxon>Bacillati</taxon>
        <taxon>Bacillota</taxon>
        <taxon>Bacilli</taxon>
        <taxon>Bacillales</taxon>
        <taxon>Alicyclobacillaceae</taxon>
        <taxon>Tumebacillus</taxon>
    </lineage>
</organism>